<dbReference type="Pfam" id="PF02104">
    <property type="entry name" value="SURF1"/>
    <property type="match status" value="1"/>
</dbReference>
<organism evidence="7 8">
    <name type="scientific">Halomonas beimenensis</name>
    <dbReference type="NCBI Taxonomy" id="475662"/>
    <lineage>
        <taxon>Bacteria</taxon>
        <taxon>Pseudomonadati</taxon>
        <taxon>Pseudomonadota</taxon>
        <taxon>Gammaproteobacteria</taxon>
        <taxon>Oceanospirillales</taxon>
        <taxon>Halomonadaceae</taxon>
        <taxon>Halomonas</taxon>
    </lineage>
</organism>
<comment type="subcellular location">
    <subcellularLocation>
        <location evidence="6">Cell membrane</location>
        <topology evidence="6">Multi-pass membrane protein</topology>
    </subcellularLocation>
    <subcellularLocation>
        <location evidence="1">Membrane</location>
    </subcellularLocation>
</comment>
<keyword evidence="3 6" id="KW-0812">Transmembrane</keyword>
<evidence type="ECO:0000256" key="5">
    <source>
        <dbReference type="ARBA" id="ARBA00023136"/>
    </source>
</evidence>
<evidence type="ECO:0000256" key="6">
    <source>
        <dbReference type="RuleBase" id="RU363076"/>
    </source>
</evidence>
<dbReference type="PANTHER" id="PTHR23427:SF2">
    <property type="entry name" value="SURFEIT LOCUS PROTEIN 1"/>
    <property type="match status" value="1"/>
</dbReference>
<reference evidence="7 8" key="1">
    <citation type="journal article" date="2017" name="Sci. Rep.">
        <title>Revealing the Saline Adaptation Strategies of the Halophilic Bacterium Halomonas beimenensis through High-throughput Omics and Transposon Mutagenesis Approaches.</title>
        <authorList>
            <person name="Chen Y.H."/>
            <person name="Lin S.S."/>
            <person name="Shyu Y.T."/>
        </authorList>
    </citation>
    <scope>NUCLEOTIDE SEQUENCE [LARGE SCALE GENOMIC DNA]</scope>
    <source>
        <strain evidence="7 8">NTU-111</strain>
    </source>
</reference>
<dbReference type="KEGG" id="hbe:BEI_1931"/>
<sequence length="225" mass="24725">MLWAGFWSVLVALGLALGLWQWERAEDKRALLARHAAAPHLAAPVATPPDGARLTLRGEYLAEETLFLDNRTHRGRLGVAVLTPLRGADGRLWLVERGFLATGPTRERPTVTTPGGPVTLQGRWQADGARPPVFGPNREGRRLQRIELDAWAGLGGFAHAGWLHLEGGPGHLASWWEPNVLPPARHLGYAVQWWGLSLTALVVMILGGRRLWRDRGPSSRQEVAP</sequence>
<keyword evidence="6" id="KW-1003">Cell membrane</keyword>
<proteinExistence type="inferred from homology"/>
<evidence type="ECO:0000313" key="8">
    <source>
        <dbReference type="Proteomes" id="UP000219993"/>
    </source>
</evidence>
<evidence type="ECO:0000313" key="7">
    <source>
        <dbReference type="EMBL" id="ATJ82918.1"/>
    </source>
</evidence>
<dbReference type="PANTHER" id="PTHR23427">
    <property type="entry name" value="SURFEIT LOCUS PROTEIN"/>
    <property type="match status" value="1"/>
</dbReference>
<evidence type="ECO:0000256" key="2">
    <source>
        <dbReference type="ARBA" id="ARBA00007165"/>
    </source>
</evidence>
<gene>
    <name evidence="7" type="ORF">BEI_1931</name>
</gene>
<evidence type="ECO:0000256" key="1">
    <source>
        <dbReference type="ARBA" id="ARBA00004370"/>
    </source>
</evidence>
<keyword evidence="5 6" id="KW-0472">Membrane</keyword>
<dbReference type="AlphaFoldDB" id="A0A291P7T4"/>
<accession>A0A291P7T4</accession>
<keyword evidence="8" id="KW-1185">Reference proteome</keyword>
<feature type="transmembrane region" description="Helical" evidence="6">
    <location>
        <begin position="193"/>
        <end position="212"/>
    </location>
</feature>
<protein>
    <recommendedName>
        <fullName evidence="6">SURF1-like protein</fullName>
    </recommendedName>
</protein>
<keyword evidence="4 6" id="KW-1133">Transmembrane helix</keyword>
<dbReference type="GO" id="GO:0005886">
    <property type="term" value="C:plasma membrane"/>
    <property type="evidence" value="ECO:0007669"/>
    <property type="project" value="UniProtKB-SubCell"/>
</dbReference>
<dbReference type="InterPro" id="IPR045214">
    <property type="entry name" value="Surf1/Surf4"/>
</dbReference>
<comment type="caution">
    <text evidence="6">Lacks conserved residue(s) required for the propagation of feature annotation.</text>
</comment>
<comment type="similarity">
    <text evidence="2 6">Belongs to the SURF1 family.</text>
</comment>
<dbReference type="PROSITE" id="PS50895">
    <property type="entry name" value="SURF1"/>
    <property type="match status" value="1"/>
</dbReference>
<dbReference type="EMBL" id="CP021435">
    <property type="protein sequence ID" value="ATJ82918.1"/>
    <property type="molecule type" value="Genomic_DNA"/>
</dbReference>
<dbReference type="InterPro" id="IPR002994">
    <property type="entry name" value="Surf1/Shy1"/>
</dbReference>
<dbReference type="CDD" id="cd06662">
    <property type="entry name" value="SURF1"/>
    <property type="match status" value="1"/>
</dbReference>
<name>A0A291P7T4_9GAMM</name>
<dbReference type="Proteomes" id="UP000219993">
    <property type="component" value="Chromosome"/>
</dbReference>
<evidence type="ECO:0000256" key="3">
    <source>
        <dbReference type="ARBA" id="ARBA00022692"/>
    </source>
</evidence>
<evidence type="ECO:0000256" key="4">
    <source>
        <dbReference type="ARBA" id="ARBA00022989"/>
    </source>
</evidence>